<accession>A0A1R3V7T0</accession>
<gene>
    <name evidence="5 6" type="primary">argD</name>
    <name evidence="6" type="ORF">BQ8794_200302</name>
</gene>
<dbReference type="EMBL" id="FTPD01000013">
    <property type="protein sequence ID" value="SIT55299.1"/>
    <property type="molecule type" value="Genomic_DNA"/>
</dbReference>
<dbReference type="PANTHER" id="PTHR11986">
    <property type="entry name" value="AMINOTRANSFERASE CLASS III"/>
    <property type="match status" value="1"/>
</dbReference>
<dbReference type="AlphaFoldDB" id="A0A1R3V7T0"/>
<dbReference type="EC" id="2.6.1.11" evidence="5"/>
<dbReference type="GO" id="GO:0006526">
    <property type="term" value="P:L-arginine biosynthetic process"/>
    <property type="evidence" value="ECO:0007669"/>
    <property type="project" value="UniProtKB-UniRule"/>
</dbReference>
<dbReference type="STRING" id="1631249.BQ8794_200302"/>
<reference evidence="7" key="1">
    <citation type="submission" date="2017-01" db="EMBL/GenBank/DDBJ databases">
        <authorList>
            <person name="Brunel B."/>
        </authorList>
    </citation>
    <scope>NUCLEOTIDE SEQUENCE [LARGE SCALE GENOMIC DNA]</scope>
</reference>
<evidence type="ECO:0000256" key="5">
    <source>
        <dbReference type="HAMAP-Rule" id="MF_01107"/>
    </source>
</evidence>
<feature type="binding site" evidence="5">
    <location>
        <begin position="131"/>
        <end position="132"/>
    </location>
    <ligand>
        <name>pyridoxal 5'-phosphate</name>
        <dbReference type="ChEBI" id="CHEBI:597326"/>
    </ligand>
</feature>
<comment type="subunit">
    <text evidence="5">Homodimer.</text>
</comment>
<keyword evidence="4 5" id="KW-0663">Pyridoxal phosphate</keyword>
<dbReference type="SUPFAM" id="SSF53383">
    <property type="entry name" value="PLP-dependent transferases"/>
    <property type="match status" value="1"/>
</dbReference>
<sequence length="433" mass="46508">MRDVFVDFMAEKHDKPQRPPLWRLFDFPVPETHIMSGSALFETFTRAPLAFDHGEGTWLVTDKGERYLDFGGGVAVNSLGHSHPHLVSALTEQAAKLWHVSNLYEIPGQSRLGERLADATFADKVFFTNSGAEALECAIKTARRYHFVKGHPERFRIITFEGAFHGRTLATIAAGGQYKYLEGFGPKVEGFDQVGFDDIDAAEKAITSETAAILIEPVQGEGGIRPVPTQSLKRLRQLCEQHDLLLVFDEVQCGIGRTGKLFAHEWAGVTPDIMAVAKGIGGGFPVGACLATDEAAVGMTAGVHGTTFGGNPLAMAVGNAVLDVVLEDGFLEDVQRKALLLKQGLAGVADEFPDVIEDIRGTGLMLGLKCAAPNTKVNMALRDQHLLAVPAGDNVLRLLPPLTVTDAEIHEALDRIRAGARGLSDAIAAAAAK</sequence>
<keyword evidence="1 5" id="KW-0055">Arginine biosynthesis</keyword>
<protein>
    <recommendedName>
        <fullName evidence="5">Acetylornithine aminotransferase</fullName>
        <shortName evidence="5">ACOAT</shortName>
        <ecNumber evidence="5">2.6.1.11</ecNumber>
    </recommendedName>
</protein>
<dbReference type="PROSITE" id="PS00600">
    <property type="entry name" value="AA_TRANSFER_CLASS_3"/>
    <property type="match status" value="1"/>
</dbReference>
<dbReference type="GO" id="GO:0003992">
    <property type="term" value="F:N2-acetyl-L-ornithine:2-oxoglutarate 5-aminotransferase activity"/>
    <property type="evidence" value="ECO:0007669"/>
    <property type="project" value="UniProtKB-UniRule"/>
</dbReference>
<comment type="similarity">
    <text evidence="5">Belongs to the class-III pyridoxal-phosphate-dependent aminotransferase family. ArgD subfamily.</text>
</comment>
<dbReference type="InterPro" id="IPR049704">
    <property type="entry name" value="Aminotrans_3_PPA_site"/>
</dbReference>
<dbReference type="UniPathway" id="UPA00068">
    <property type="reaction ID" value="UER00109"/>
</dbReference>
<dbReference type="Proteomes" id="UP000188388">
    <property type="component" value="Unassembled WGS sequence"/>
</dbReference>
<feature type="binding site" evidence="5">
    <location>
        <position position="167"/>
    </location>
    <ligand>
        <name>N(2)-acetyl-L-ornithine</name>
        <dbReference type="ChEBI" id="CHEBI:57805"/>
    </ligand>
</feature>
<dbReference type="InterPro" id="IPR015421">
    <property type="entry name" value="PyrdxlP-dep_Trfase_major"/>
</dbReference>
<dbReference type="CDD" id="cd00610">
    <property type="entry name" value="OAT_like"/>
    <property type="match status" value="1"/>
</dbReference>
<evidence type="ECO:0000313" key="7">
    <source>
        <dbReference type="Proteomes" id="UP000188388"/>
    </source>
</evidence>
<keyword evidence="3 5" id="KW-0808">Transferase</keyword>
<evidence type="ECO:0000256" key="3">
    <source>
        <dbReference type="ARBA" id="ARBA00022679"/>
    </source>
</evidence>
<evidence type="ECO:0000313" key="6">
    <source>
        <dbReference type="EMBL" id="SIT55299.1"/>
    </source>
</evidence>
<keyword evidence="2 5" id="KW-0032">Aminotransferase</keyword>
<dbReference type="PIRSF" id="PIRSF000521">
    <property type="entry name" value="Transaminase_4ab_Lys_Orn"/>
    <property type="match status" value="1"/>
</dbReference>
<keyword evidence="5" id="KW-0963">Cytoplasm</keyword>
<feature type="binding site" evidence="5">
    <location>
        <position position="164"/>
    </location>
    <ligand>
        <name>pyridoxal 5'-phosphate</name>
        <dbReference type="ChEBI" id="CHEBI:597326"/>
    </ligand>
</feature>
<feature type="modified residue" description="N6-(pyridoxal phosphate)lysine" evidence="5">
    <location>
        <position position="278"/>
    </location>
</feature>
<comment type="catalytic activity">
    <reaction evidence="5">
        <text>N(2)-acetyl-L-ornithine + 2-oxoglutarate = N-acetyl-L-glutamate 5-semialdehyde + L-glutamate</text>
        <dbReference type="Rhea" id="RHEA:18049"/>
        <dbReference type="ChEBI" id="CHEBI:16810"/>
        <dbReference type="ChEBI" id="CHEBI:29123"/>
        <dbReference type="ChEBI" id="CHEBI:29985"/>
        <dbReference type="ChEBI" id="CHEBI:57805"/>
        <dbReference type="EC" id="2.6.1.11"/>
    </reaction>
</comment>
<dbReference type="GO" id="GO:0030170">
    <property type="term" value="F:pyridoxal phosphate binding"/>
    <property type="evidence" value="ECO:0007669"/>
    <property type="project" value="InterPro"/>
</dbReference>
<feature type="binding site" evidence="5">
    <location>
        <begin position="249"/>
        <end position="252"/>
    </location>
    <ligand>
        <name>pyridoxal 5'-phosphate</name>
        <dbReference type="ChEBI" id="CHEBI:597326"/>
    </ligand>
</feature>
<name>A0A1R3V7T0_9HYPH</name>
<comment type="cofactor">
    <cofactor evidence="5">
        <name>pyridoxal 5'-phosphate</name>
        <dbReference type="ChEBI" id="CHEBI:597326"/>
    </cofactor>
    <text evidence="5">Binds 1 pyridoxal phosphate per subunit.</text>
</comment>
<dbReference type="NCBIfam" id="TIGR00707">
    <property type="entry name" value="argD"/>
    <property type="match status" value="1"/>
</dbReference>
<dbReference type="InterPro" id="IPR015422">
    <property type="entry name" value="PyrdxlP-dep_Trfase_small"/>
</dbReference>
<dbReference type="Gene3D" id="3.90.1150.10">
    <property type="entry name" value="Aspartate Aminotransferase, domain 1"/>
    <property type="match status" value="1"/>
</dbReference>
<dbReference type="NCBIfam" id="NF002325">
    <property type="entry name" value="PRK01278.1"/>
    <property type="match status" value="1"/>
</dbReference>
<dbReference type="Gene3D" id="3.40.640.10">
    <property type="entry name" value="Type I PLP-dependent aspartate aminotransferase-like (Major domain)"/>
    <property type="match status" value="1"/>
</dbReference>
<dbReference type="PANTHER" id="PTHR11986:SF113">
    <property type="entry name" value="SUCCINYLORNITHINE TRANSAMINASE"/>
    <property type="match status" value="1"/>
</dbReference>
<dbReference type="InterPro" id="IPR015424">
    <property type="entry name" value="PyrdxlP-dep_Trfase"/>
</dbReference>
<dbReference type="Pfam" id="PF00202">
    <property type="entry name" value="Aminotran_3"/>
    <property type="match status" value="1"/>
</dbReference>
<dbReference type="InterPro" id="IPR004636">
    <property type="entry name" value="AcOrn/SuccOrn_fam"/>
</dbReference>
<organism evidence="6 7">
    <name type="scientific">Mesorhizobium prunaredense</name>
    <dbReference type="NCBI Taxonomy" id="1631249"/>
    <lineage>
        <taxon>Bacteria</taxon>
        <taxon>Pseudomonadati</taxon>
        <taxon>Pseudomonadota</taxon>
        <taxon>Alphaproteobacteria</taxon>
        <taxon>Hyphomicrobiales</taxon>
        <taxon>Phyllobacteriaceae</taxon>
        <taxon>Mesorhizobium</taxon>
    </lineage>
</organism>
<dbReference type="GO" id="GO:0005737">
    <property type="term" value="C:cytoplasm"/>
    <property type="evidence" value="ECO:0007669"/>
    <property type="project" value="UniProtKB-SubCell"/>
</dbReference>
<keyword evidence="7" id="KW-1185">Reference proteome</keyword>
<feature type="binding site" evidence="5">
    <location>
        <position position="307"/>
    </location>
    <ligand>
        <name>pyridoxal 5'-phosphate</name>
        <dbReference type="ChEBI" id="CHEBI:597326"/>
    </ligand>
</feature>
<proteinExistence type="inferred from homology"/>
<dbReference type="FunFam" id="3.40.640.10:FF:000004">
    <property type="entry name" value="Acetylornithine aminotransferase"/>
    <property type="match status" value="1"/>
</dbReference>
<feature type="binding site" evidence="5">
    <location>
        <position position="306"/>
    </location>
    <ligand>
        <name>N(2)-acetyl-L-ornithine</name>
        <dbReference type="ChEBI" id="CHEBI:57805"/>
    </ligand>
</feature>
<dbReference type="InterPro" id="IPR005814">
    <property type="entry name" value="Aminotrans_3"/>
</dbReference>
<evidence type="ECO:0000256" key="2">
    <source>
        <dbReference type="ARBA" id="ARBA00022576"/>
    </source>
</evidence>
<evidence type="ECO:0000256" key="1">
    <source>
        <dbReference type="ARBA" id="ARBA00022571"/>
    </source>
</evidence>
<dbReference type="HAMAP" id="MF_01107">
    <property type="entry name" value="ArgD_aminotrans_3"/>
    <property type="match status" value="1"/>
</dbReference>
<evidence type="ECO:0000256" key="4">
    <source>
        <dbReference type="ARBA" id="ARBA00022898"/>
    </source>
</evidence>
<keyword evidence="5" id="KW-0028">Amino-acid biosynthesis</keyword>
<comment type="subcellular location">
    <subcellularLocation>
        <location evidence="5">Cytoplasm</location>
    </subcellularLocation>
</comment>
<dbReference type="InterPro" id="IPR050103">
    <property type="entry name" value="Class-III_PLP-dep_AT"/>
</dbReference>
<comment type="miscellaneous">
    <text evidence="5">May also have succinyldiaminopimelate aminotransferase activity, thus carrying out the corresponding step in lysine biosynthesis.</text>
</comment>
<comment type="pathway">
    <text evidence="5">Amino-acid biosynthesis; L-arginine biosynthesis; N(2)-acetyl-L-ornithine from L-glutamate: step 4/4.</text>
</comment>
<dbReference type="GO" id="GO:0042802">
    <property type="term" value="F:identical protein binding"/>
    <property type="evidence" value="ECO:0007669"/>
    <property type="project" value="TreeGrafter"/>
</dbReference>